<feature type="domain" description="EGF-like" evidence="7">
    <location>
        <begin position="164"/>
        <end position="200"/>
    </location>
</feature>
<feature type="disulfide bond" evidence="4">
    <location>
        <begin position="274"/>
        <end position="283"/>
    </location>
</feature>
<feature type="disulfide bond" evidence="4">
    <location>
        <begin position="1309"/>
        <end position="1318"/>
    </location>
</feature>
<evidence type="ECO:0000256" key="3">
    <source>
        <dbReference type="ARBA" id="ARBA00023157"/>
    </source>
</evidence>
<dbReference type="PROSITE" id="PS01187">
    <property type="entry name" value="EGF_CA"/>
    <property type="match status" value="3"/>
</dbReference>
<feature type="disulfide bond" evidence="4">
    <location>
        <begin position="12"/>
        <end position="22"/>
    </location>
</feature>
<feature type="domain" description="Laminin G" evidence="6">
    <location>
        <begin position="1103"/>
        <end position="1281"/>
    </location>
</feature>
<feature type="disulfide bond" evidence="4">
    <location>
        <begin position="313"/>
        <end position="322"/>
    </location>
</feature>
<dbReference type="SUPFAM" id="SSF49899">
    <property type="entry name" value="Concanavalin A-like lectins/glucanases"/>
    <property type="match status" value="4"/>
</dbReference>
<dbReference type="PANTHER" id="PTHR24033:SF224">
    <property type="entry name" value="C-TYPE LECTIN"/>
    <property type="match status" value="1"/>
</dbReference>
<evidence type="ECO:0000256" key="2">
    <source>
        <dbReference type="ARBA" id="ARBA00022737"/>
    </source>
</evidence>
<name>A0ABQ9J8W5_9CUCU</name>
<keyword evidence="9" id="KW-1185">Reference proteome</keyword>
<feature type="disulfide bond" evidence="5">
    <location>
        <begin position="1254"/>
        <end position="1281"/>
    </location>
</feature>
<feature type="domain" description="EGF-like" evidence="7">
    <location>
        <begin position="8"/>
        <end position="44"/>
    </location>
</feature>
<keyword evidence="3 4" id="KW-1015">Disulfide bond</keyword>
<feature type="domain" description="EGF-like" evidence="7">
    <location>
        <begin position="46"/>
        <end position="82"/>
    </location>
</feature>
<proteinExistence type="predicted"/>
<dbReference type="InterPro" id="IPR018097">
    <property type="entry name" value="EGF_Ca-bd_CS"/>
</dbReference>
<evidence type="ECO:0000256" key="4">
    <source>
        <dbReference type="PROSITE-ProRule" id="PRU00076"/>
    </source>
</evidence>
<feature type="domain" description="EGF-like" evidence="7">
    <location>
        <begin position="790"/>
        <end position="827"/>
    </location>
</feature>
<feature type="domain" description="Laminin G" evidence="6">
    <location>
        <begin position="532"/>
        <end position="753"/>
    </location>
</feature>
<dbReference type="InterPro" id="IPR001791">
    <property type="entry name" value="Laminin_G"/>
</dbReference>
<protein>
    <recommendedName>
        <fullName evidence="10">Protein eyes shut</fullName>
    </recommendedName>
</protein>
<dbReference type="InterPro" id="IPR013320">
    <property type="entry name" value="ConA-like_dom_sf"/>
</dbReference>
<feature type="domain" description="Laminin G" evidence="6">
    <location>
        <begin position="1359"/>
        <end position="1537"/>
    </location>
</feature>
<evidence type="ECO:0000259" key="7">
    <source>
        <dbReference type="PROSITE" id="PS50026"/>
    </source>
</evidence>
<evidence type="ECO:0000256" key="5">
    <source>
        <dbReference type="PROSITE-ProRule" id="PRU00122"/>
    </source>
</evidence>
<keyword evidence="1 4" id="KW-0245">EGF-like domain</keyword>
<feature type="domain" description="Laminin G" evidence="6">
    <location>
        <begin position="854"/>
        <end position="1040"/>
    </location>
</feature>
<dbReference type="Pfam" id="PF00054">
    <property type="entry name" value="Laminin_G_1"/>
    <property type="match status" value="1"/>
</dbReference>
<dbReference type="CDD" id="cd00054">
    <property type="entry name" value="EGF_CA"/>
    <property type="match status" value="8"/>
</dbReference>
<feature type="disulfide bond" evidence="4">
    <location>
        <begin position="34"/>
        <end position="43"/>
    </location>
</feature>
<feature type="domain" description="EGF-like" evidence="7">
    <location>
        <begin position="248"/>
        <end position="284"/>
    </location>
</feature>
<feature type="disulfide bond" evidence="4">
    <location>
        <begin position="152"/>
        <end position="161"/>
    </location>
</feature>
<feature type="domain" description="EGF-like" evidence="7">
    <location>
        <begin position="122"/>
        <end position="162"/>
    </location>
</feature>
<dbReference type="PROSITE" id="PS00010">
    <property type="entry name" value="ASX_HYDROXYL"/>
    <property type="match status" value="4"/>
</dbReference>
<feature type="domain" description="EGF-like" evidence="7">
    <location>
        <begin position="489"/>
        <end position="527"/>
    </location>
</feature>
<comment type="caution">
    <text evidence="4">Lacks conserved residue(s) required for the propagation of feature annotation.</text>
</comment>
<feature type="domain" description="EGF-like" evidence="7">
    <location>
        <begin position="286"/>
        <end position="323"/>
    </location>
</feature>
<dbReference type="PRINTS" id="PR00010">
    <property type="entry name" value="EGFBLOOD"/>
</dbReference>
<dbReference type="SMART" id="SM00179">
    <property type="entry name" value="EGF_CA"/>
    <property type="match status" value="8"/>
</dbReference>
<sequence>MLVPGVWNGFACLSNPCVHGVCVDDLNSTYFCYCIDGYTGIQCQTNWNECWSSPCRNGGTCIDGIAMFNCSCPPGYAGDICEEDINECESNPCLNNGTCLDAHNGYTCNCLLGYSGVHCEIDIAVCNATNETRCSNGGICEEGPGETFTCYCQPGWAGFLCESEVNECFTAPCQNGGVCIDFHADYSCACLFGMAIIRKRYLKLLESRSGDSFGSGILMPYRSPKVSAMKTGPPCISIDLLAKTAKKPFESVTKNPCKNAALCLLEDDQSVCYCVPDFHGELCQFQYDECQLGPRCMNGGTCIDGIDNFTCSCPQNLTGVLCECLILEDNHLDCTYVSPTISITTVTSDNVSLVSTLPTFVSIITSTISSKTTEVPTTTEITKWTDNAHALNETLDTTEFPVTPVITNYTSLTDTTLVEETTTFVTTTQREKETNRTFPEEPMITFVPSFSTFFTTEPTKKMEASTLMTTSFTTFEATTLEPTEGTTMAGLDCTKAESYCQNGGTCVYTQQEYKCVCPFDTEGIFCETKLGIIISAFSGGSYLAHRLLNLSHIVLEFEAKTMANNGILFYSNVDTTYMALYMQEGFLKFRFSCGYQTMLLSEVKVPVNNGYNMNIKAELEFSNGFKHCDATIKVNNSLSMTGDQIAKVDHLVKQSSGWLYLGGTPQEVFSEVWTIGGFIGCMSNLKNKQDQQNNFENVFYVEALKMYFIANLLKSKRNQTQKFFLVAKKTIQISNKEVNIYKDADDGVDITECSSLACLSNPCRHGASCTSLGDNWQCHCKDGYLGKTCDISICDNNPCLYGGTCIPFTNNGYICLCPYGKHGHFCEDGILNVKSTVTYFMHSVADLKITEPYFSSTVRGLSSYVAYPIPDGVSKKVELKFRFTPTTMEQISLLLFVGQSGHHDFYSDHLAVSFVKGYIMLTWNLGSGPRRIFTSQPIKKGARDYLVRLGHFGRRAWLYVENVGNVTGRSPGNLVQLDIVPLLFIGGHHSRNFSLLSHDLPLHTGFSGCIFDIEMKSGSVVIPIQGNRQTFGRAVGQWRCLCQDNWYGPLCSSKNNLCHPSFSKCDEKSTCVPLLSNYECDCSLGKLETTAKMVRISVSENITEIGLTGKRSYIVLHPVEIESSTLHIEMEIRILGDQGVIIFIGKSTSEFICLSLLNSLLELRIYTGKNRLSTVPLTIRSSKLLVKGIWNKVKFGLFGRKAYLSVDNILNTGTLQVGQIVSISSDNIFIGGFPDMSEFPNMAAAALPMYYIGCIRHLFIDDKHIPLTSENIKTARNTINCNGTPCGGETCLNGGTCWLDSFLKPHCSCVPSYYGDKCEIVTDCDEKMCKNQGKCYNKRCSCNIGWGGAFCEKEISVKTPEFVGNSYLVVTKSGDKKRELRDVEIMRIVLNFTTAKPDGLLLWSKKDANFIGIGIERGLLKLSYSSTKTGKTVTEVPFHYPISDGLWHNIELNFASSSIKVDGNLLDLQNKEEMLSENALSTDGVYYIGGLPTNISLLEETNGTFHNKFEGCIESFGTNSELVKDFRHYEGTNIETCELV</sequence>
<dbReference type="InterPro" id="IPR013032">
    <property type="entry name" value="EGF-like_CS"/>
</dbReference>
<evidence type="ECO:0000313" key="8">
    <source>
        <dbReference type="EMBL" id="KAJ8974428.1"/>
    </source>
</evidence>
<feature type="disulfide bond" evidence="4">
    <location>
        <begin position="817"/>
        <end position="826"/>
    </location>
</feature>
<reference evidence="8" key="1">
    <citation type="journal article" date="2023" name="Insect Mol. Biol.">
        <title>Genome sequencing provides insights into the evolution of gene families encoding plant cell wall-degrading enzymes in longhorned beetles.</title>
        <authorList>
            <person name="Shin N.R."/>
            <person name="Okamura Y."/>
            <person name="Kirsch R."/>
            <person name="Pauchet Y."/>
        </authorList>
    </citation>
    <scope>NUCLEOTIDE SEQUENCE</scope>
    <source>
        <strain evidence="8">MMC_N1</strain>
    </source>
</reference>
<evidence type="ECO:0000256" key="1">
    <source>
        <dbReference type="ARBA" id="ARBA00022536"/>
    </source>
</evidence>
<evidence type="ECO:0008006" key="10">
    <source>
        <dbReference type="Google" id="ProtNLM"/>
    </source>
</evidence>
<dbReference type="PROSITE" id="PS50025">
    <property type="entry name" value="LAM_G_DOMAIN"/>
    <property type="match status" value="4"/>
</dbReference>
<keyword evidence="2" id="KW-0677">Repeat</keyword>
<dbReference type="PROSITE" id="PS01186">
    <property type="entry name" value="EGF_2"/>
    <property type="match status" value="5"/>
</dbReference>
<dbReference type="PROSITE" id="PS00022">
    <property type="entry name" value="EGF_1"/>
    <property type="match status" value="10"/>
</dbReference>
<dbReference type="EMBL" id="JAPWTJ010000996">
    <property type="protein sequence ID" value="KAJ8974428.1"/>
    <property type="molecule type" value="Genomic_DNA"/>
</dbReference>
<dbReference type="Pfam" id="PF12661">
    <property type="entry name" value="hEGF"/>
    <property type="match status" value="2"/>
</dbReference>
<gene>
    <name evidence="8" type="ORF">NQ317_019280</name>
</gene>
<dbReference type="SUPFAM" id="SSF57196">
    <property type="entry name" value="EGF/Laminin"/>
    <property type="match status" value="9"/>
</dbReference>
<feature type="domain" description="EGF-like" evidence="7">
    <location>
        <begin position="754"/>
        <end position="787"/>
    </location>
</feature>
<feature type="disulfide bond" evidence="4">
    <location>
        <begin position="110"/>
        <end position="119"/>
    </location>
</feature>
<dbReference type="InterPro" id="IPR051830">
    <property type="entry name" value="NOTCH_homolog"/>
</dbReference>
<dbReference type="Pfam" id="PF02210">
    <property type="entry name" value="Laminin_G_2"/>
    <property type="match status" value="3"/>
</dbReference>
<dbReference type="SMART" id="SM00181">
    <property type="entry name" value="EGF"/>
    <property type="match status" value="12"/>
</dbReference>
<organism evidence="8 9">
    <name type="scientific">Molorchus minor</name>
    <dbReference type="NCBI Taxonomy" id="1323400"/>
    <lineage>
        <taxon>Eukaryota</taxon>
        <taxon>Metazoa</taxon>
        <taxon>Ecdysozoa</taxon>
        <taxon>Arthropoda</taxon>
        <taxon>Hexapoda</taxon>
        <taxon>Insecta</taxon>
        <taxon>Pterygota</taxon>
        <taxon>Neoptera</taxon>
        <taxon>Endopterygota</taxon>
        <taxon>Coleoptera</taxon>
        <taxon>Polyphaga</taxon>
        <taxon>Cucujiformia</taxon>
        <taxon>Chrysomeloidea</taxon>
        <taxon>Cerambycidae</taxon>
        <taxon>Lamiinae</taxon>
        <taxon>Monochamini</taxon>
        <taxon>Molorchus</taxon>
    </lineage>
</organism>
<feature type="domain" description="EGF-like" evidence="7">
    <location>
        <begin position="1282"/>
        <end position="1319"/>
    </location>
</feature>
<dbReference type="SMART" id="SM00282">
    <property type="entry name" value="LamG"/>
    <property type="match status" value="4"/>
</dbReference>
<dbReference type="Gene3D" id="2.60.120.200">
    <property type="match status" value="4"/>
</dbReference>
<dbReference type="InterPro" id="IPR000152">
    <property type="entry name" value="EGF-type_Asp/Asn_hydroxyl_site"/>
</dbReference>
<evidence type="ECO:0000259" key="6">
    <source>
        <dbReference type="PROSITE" id="PS50025"/>
    </source>
</evidence>
<evidence type="ECO:0000313" key="9">
    <source>
        <dbReference type="Proteomes" id="UP001162164"/>
    </source>
</evidence>
<dbReference type="Gene3D" id="2.10.25.10">
    <property type="entry name" value="Laminin"/>
    <property type="match status" value="12"/>
</dbReference>
<accession>A0ABQ9J8W5</accession>
<feature type="disulfide bond" evidence="4">
    <location>
        <begin position="517"/>
        <end position="526"/>
    </location>
</feature>
<dbReference type="InterPro" id="IPR001881">
    <property type="entry name" value="EGF-like_Ca-bd_dom"/>
</dbReference>
<dbReference type="InterPro" id="IPR000742">
    <property type="entry name" value="EGF"/>
</dbReference>
<dbReference type="PROSITE" id="PS50026">
    <property type="entry name" value="EGF_3"/>
    <property type="match status" value="11"/>
</dbReference>
<dbReference type="Proteomes" id="UP001162164">
    <property type="component" value="Unassembled WGS sequence"/>
</dbReference>
<dbReference type="CDD" id="cd00110">
    <property type="entry name" value="LamG"/>
    <property type="match status" value="4"/>
</dbReference>
<comment type="caution">
    <text evidence="8">The sequence shown here is derived from an EMBL/GenBank/DDBJ whole genome shotgun (WGS) entry which is preliminary data.</text>
</comment>
<dbReference type="PANTHER" id="PTHR24033">
    <property type="entry name" value="EGF-LIKE DOMAIN-CONTAINING PROTEIN"/>
    <property type="match status" value="1"/>
</dbReference>
<dbReference type="Pfam" id="PF00008">
    <property type="entry name" value="EGF"/>
    <property type="match status" value="5"/>
</dbReference>
<feature type="domain" description="EGF-like" evidence="7">
    <location>
        <begin position="84"/>
        <end position="120"/>
    </location>
</feature>
<feature type="disulfide bond" evidence="4">
    <location>
        <begin position="72"/>
        <end position="81"/>
    </location>
</feature>